<dbReference type="PANTHER" id="PTHR43727">
    <property type="entry name" value="DIAMINOPIMELATE DECARBOXYLASE"/>
    <property type="match status" value="1"/>
</dbReference>
<dbReference type="NCBIfam" id="TIGR01047">
    <property type="entry name" value="nspC"/>
    <property type="match status" value="1"/>
</dbReference>
<dbReference type="Pfam" id="PF00278">
    <property type="entry name" value="Orn_DAP_Arg_deC"/>
    <property type="match status" value="1"/>
</dbReference>
<evidence type="ECO:0000313" key="9">
    <source>
        <dbReference type="Proteomes" id="UP000886796"/>
    </source>
</evidence>
<dbReference type="GO" id="GO:0008836">
    <property type="term" value="F:diaminopimelate decarboxylase activity"/>
    <property type="evidence" value="ECO:0007669"/>
    <property type="project" value="TreeGrafter"/>
</dbReference>
<gene>
    <name evidence="8" type="primary">nspC</name>
    <name evidence="8" type="ORF">IAB74_00615</name>
</gene>
<dbReference type="InterPro" id="IPR022643">
    <property type="entry name" value="De-COase2_C"/>
</dbReference>
<keyword evidence="5 8" id="KW-0456">Lyase</keyword>
<protein>
    <submittedName>
        <fullName evidence="8">Carboxynorspermidine decarboxylase</fullName>
        <ecNumber evidence="8">4.1.1.96</ecNumber>
    </submittedName>
</protein>
<reference evidence="8" key="2">
    <citation type="journal article" date="2021" name="PeerJ">
        <title>Extensive microbial diversity within the chicken gut microbiome revealed by metagenomics and culture.</title>
        <authorList>
            <person name="Gilroy R."/>
            <person name="Ravi A."/>
            <person name="Getino M."/>
            <person name="Pursley I."/>
            <person name="Horton D.L."/>
            <person name="Alikhan N.F."/>
            <person name="Baker D."/>
            <person name="Gharbi K."/>
            <person name="Hall N."/>
            <person name="Watson M."/>
            <person name="Adriaenssens E.M."/>
            <person name="Foster-Nyarko E."/>
            <person name="Jarju S."/>
            <person name="Secka A."/>
            <person name="Antonio M."/>
            <person name="Oren A."/>
            <person name="Chaudhuri R.R."/>
            <person name="La Ragione R."/>
            <person name="Hildebrand F."/>
            <person name="Pallen M.J."/>
        </authorList>
    </citation>
    <scope>NUCLEOTIDE SEQUENCE</scope>
    <source>
        <strain evidence="8">13361</strain>
    </source>
</reference>
<dbReference type="InterPro" id="IPR005730">
    <property type="entry name" value="Nsp_de-COase"/>
</dbReference>
<name>A0A9D0Z149_9FIRM</name>
<dbReference type="Gene3D" id="2.40.37.10">
    <property type="entry name" value="Lyase, Ornithine Decarboxylase, Chain A, domain 1"/>
    <property type="match status" value="1"/>
</dbReference>
<dbReference type="EC" id="4.1.1.96" evidence="8"/>
<evidence type="ECO:0000256" key="5">
    <source>
        <dbReference type="ARBA" id="ARBA00023239"/>
    </source>
</evidence>
<dbReference type="CDD" id="cd06829">
    <property type="entry name" value="PLPDE_III_CANSDC"/>
    <property type="match status" value="1"/>
</dbReference>
<dbReference type="GO" id="GO:0008295">
    <property type="term" value="P:spermidine biosynthetic process"/>
    <property type="evidence" value="ECO:0007669"/>
    <property type="project" value="UniProtKB-KW"/>
</dbReference>
<dbReference type="PIRSF" id="PIRSF038941">
    <property type="entry name" value="NspC"/>
    <property type="match status" value="1"/>
</dbReference>
<keyword evidence="3" id="KW-0663">Pyridoxal phosphate</keyword>
<proteinExistence type="predicted"/>
<dbReference type="SUPFAM" id="SSF51419">
    <property type="entry name" value="PLP-binding barrel"/>
    <property type="match status" value="1"/>
</dbReference>
<feature type="binding site" evidence="6">
    <location>
        <position position="257"/>
    </location>
    <ligand>
        <name>substrate</name>
    </ligand>
</feature>
<dbReference type="Gene3D" id="3.20.20.10">
    <property type="entry name" value="Alanine racemase"/>
    <property type="match status" value="1"/>
</dbReference>
<feature type="domain" description="Orn/DAP/Arg decarboxylase 2 C-terminal" evidence="7">
    <location>
        <begin position="154"/>
        <end position="350"/>
    </location>
</feature>
<dbReference type="GO" id="GO:0009089">
    <property type="term" value="P:lysine biosynthetic process via diaminopimelate"/>
    <property type="evidence" value="ECO:0007669"/>
    <property type="project" value="TreeGrafter"/>
</dbReference>
<evidence type="ECO:0000256" key="3">
    <source>
        <dbReference type="ARBA" id="ARBA00022898"/>
    </source>
</evidence>
<evidence type="ECO:0000256" key="4">
    <source>
        <dbReference type="ARBA" id="ARBA00023066"/>
    </source>
</evidence>
<dbReference type="Proteomes" id="UP000886796">
    <property type="component" value="Unassembled WGS sequence"/>
</dbReference>
<organism evidence="8 9">
    <name type="scientific">Candidatus Faecousia excrementigallinarum</name>
    <dbReference type="NCBI Taxonomy" id="2840806"/>
    <lineage>
        <taxon>Bacteria</taxon>
        <taxon>Bacillati</taxon>
        <taxon>Bacillota</taxon>
        <taxon>Clostridia</taxon>
        <taxon>Eubacteriales</taxon>
        <taxon>Oscillospiraceae</taxon>
        <taxon>Faecousia</taxon>
    </lineage>
</organism>
<dbReference type="InterPro" id="IPR009006">
    <property type="entry name" value="Ala_racemase/Decarboxylase_C"/>
</dbReference>
<evidence type="ECO:0000259" key="7">
    <source>
        <dbReference type="Pfam" id="PF00278"/>
    </source>
</evidence>
<comment type="caution">
    <text evidence="8">The sequence shown here is derived from an EMBL/GenBank/DDBJ whole genome shotgun (WGS) entry which is preliminary data.</text>
</comment>
<evidence type="ECO:0000256" key="6">
    <source>
        <dbReference type="PIRSR" id="PIRSR038941-1"/>
    </source>
</evidence>
<feature type="binding site" evidence="6">
    <location>
        <position position="294"/>
    </location>
    <ligand>
        <name>substrate</name>
    </ligand>
</feature>
<dbReference type="AlphaFoldDB" id="A0A9D0Z149"/>
<sequence length="393" mass="43762">METRPAFARVKSPEEFANLPSPAYVLEEAQLEENCRILAGLMERTGCKVLLAQKAFSNYKCYPLVGKYLAGTEASGLFEARLGREEMPDKEVHVFCAAYREEDFRELLQYADHIVFNSISQLKKFGRMGKEAGKSLGLRINPQHSTQEGHAIYDPCAPGSRMGVTREVWDKDMTPELLELLDGLHFHTLCEQDSPDLAATLEAVEKGFGDVLPRMKWLNMGGGHHITRPGYDMATLEGSISKAQSLWDVEVYLEPGEAVALNAGYLVSRVLDIVTNGDTKIAILDASAACHMPDVIEMPYTPPLYQAGEPGELKHTYRLAGPTCLAGDVIGDYSFPEELREGDILVFGDMAIYTTCKNNTFNGMPLPNIYRRNLDGGLEQLTDFGYRDFKMRL</sequence>
<keyword evidence="2" id="KW-0210">Decarboxylase</keyword>
<dbReference type="SUPFAM" id="SSF50621">
    <property type="entry name" value="Alanine racemase C-terminal domain-like"/>
    <property type="match status" value="1"/>
</dbReference>
<comment type="cofactor">
    <cofactor evidence="1">
        <name>pyridoxal 5'-phosphate</name>
        <dbReference type="ChEBI" id="CHEBI:597326"/>
    </cofactor>
</comment>
<accession>A0A9D0Z149</accession>
<reference evidence="8" key="1">
    <citation type="submission" date="2020-10" db="EMBL/GenBank/DDBJ databases">
        <authorList>
            <person name="Gilroy R."/>
        </authorList>
    </citation>
    <scope>NUCLEOTIDE SEQUENCE</scope>
    <source>
        <strain evidence="8">13361</strain>
    </source>
</reference>
<dbReference type="InterPro" id="IPR029066">
    <property type="entry name" value="PLP-binding_barrel"/>
</dbReference>
<dbReference type="EMBL" id="DVFK01000010">
    <property type="protein sequence ID" value="HIQ66999.1"/>
    <property type="molecule type" value="Genomic_DNA"/>
</dbReference>
<keyword evidence="4" id="KW-0745">Spermidine biosynthesis</keyword>
<evidence type="ECO:0000256" key="1">
    <source>
        <dbReference type="ARBA" id="ARBA00001933"/>
    </source>
</evidence>
<dbReference type="PANTHER" id="PTHR43727:SF1">
    <property type="entry name" value="CARBOXYNORSPERMIDINE_CARBOXYSPERMIDINE DECARBOXYLASE"/>
    <property type="match status" value="1"/>
</dbReference>
<dbReference type="GO" id="GO:0045312">
    <property type="term" value="P:nor-spermidine biosynthetic process"/>
    <property type="evidence" value="ECO:0007669"/>
    <property type="project" value="InterPro"/>
</dbReference>
<evidence type="ECO:0000313" key="8">
    <source>
        <dbReference type="EMBL" id="HIQ66999.1"/>
    </source>
</evidence>
<evidence type="ECO:0000256" key="2">
    <source>
        <dbReference type="ARBA" id="ARBA00022793"/>
    </source>
</evidence>